<protein>
    <submittedName>
        <fullName evidence="10">Condensin complex subunit 1</fullName>
    </submittedName>
</protein>
<evidence type="ECO:0000313" key="10">
    <source>
        <dbReference type="EMBL" id="MBY79862.1"/>
    </source>
</evidence>
<dbReference type="GO" id="GO:0000796">
    <property type="term" value="C:condensin complex"/>
    <property type="evidence" value="ECO:0007669"/>
    <property type="project" value="TreeGrafter"/>
</dbReference>
<evidence type="ECO:0000256" key="8">
    <source>
        <dbReference type="SAM" id="MobiDB-lite"/>
    </source>
</evidence>
<dbReference type="OrthoDB" id="436262at2759"/>
<evidence type="ECO:0000256" key="6">
    <source>
        <dbReference type="ARBA" id="ARBA00023306"/>
    </source>
</evidence>
<proteinExistence type="predicted"/>
<name>A0A2S2QRW1_9HEMI</name>
<dbReference type="AlphaFoldDB" id="A0A2S2QRW1"/>
<dbReference type="GO" id="GO:0010032">
    <property type="term" value="P:meiotic chromosome condensation"/>
    <property type="evidence" value="ECO:0007669"/>
    <property type="project" value="TreeGrafter"/>
</dbReference>
<dbReference type="GO" id="GO:0042393">
    <property type="term" value="F:histone binding"/>
    <property type="evidence" value="ECO:0007669"/>
    <property type="project" value="TreeGrafter"/>
</dbReference>
<dbReference type="GO" id="GO:0051301">
    <property type="term" value="P:cell division"/>
    <property type="evidence" value="ECO:0007669"/>
    <property type="project" value="UniProtKB-KW"/>
</dbReference>
<feature type="region of interest" description="Disordered" evidence="8">
    <location>
        <begin position="952"/>
        <end position="983"/>
    </location>
</feature>
<keyword evidence="6" id="KW-0131">Cell cycle</keyword>
<dbReference type="InterPro" id="IPR016024">
    <property type="entry name" value="ARM-type_fold"/>
</dbReference>
<evidence type="ECO:0000256" key="4">
    <source>
        <dbReference type="ARBA" id="ARBA00023067"/>
    </source>
</evidence>
<dbReference type="InterPro" id="IPR032682">
    <property type="entry name" value="Cnd1_C"/>
</dbReference>
<keyword evidence="5" id="KW-0539">Nucleus</keyword>
<dbReference type="PANTHER" id="PTHR14222">
    <property type="entry name" value="CONDENSIN"/>
    <property type="match status" value="1"/>
</dbReference>
<accession>A0A2S2QRW1</accession>
<keyword evidence="3" id="KW-0498">Mitosis</keyword>
<feature type="domain" description="Condensin complex subunit 1 C-terminal" evidence="9">
    <location>
        <begin position="701"/>
        <end position="848"/>
    </location>
</feature>
<dbReference type="InterPro" id="IPR026971">
    <property type="entry name" value="CND1/NCAPD3"/>
</dbReference>
<dbReference type="InterPro" id="IPR011989">
    <property type="entry name" value="ARM-like"/>
</dbReference>
<evidence type="ECO:0000256" key="5">
    <source>
        <dbReference type="ARBA" id="ARBA00023242"/>
    </source>
</evidence>
<keyword evidence="7" id="KW-0175">Coiled coil</keyword>
<dbReference type="PANTHER" id="PTHR14222:SF2">
    <property type="entry name" value="CONDENSIN COMPLEX SUBUNIT 1"/>
    <property type="match status" value="1"/>
</dbReference>
<keyword evidence="4" id="KW-0226">DNA condensation</keyword>
<dbReference type="GO" id="GO:0000779">
    <property type="term" value="C:condensed chromosome, centromeric region"/>
    <property type="evidence" value="ECO:0007669"/>
    <property type="project" value="TreeGrafter"/>
</dbReference>
<organism evidence="10">
    <name type="scientific">Sipha flava</name>
    <name type="common">yellow sugarcane aphid</name>
    <dbReference type="NCBI Taxonomy" id="143950"/>
    <lineage>
        <taxon>Eukaryota</taxon>
        <taxon>Metazoa</taxon>
        <taxon>Ecdysozoa</taxon>
        <taxon>Arthropoda</taxon>
        <taxon>Hexapoda</taxon>
        <taxon>Insecta</taxon>
        <taxon>Pterygota</taxon>
        <taxon>Neoptera</taxon>
        <taxon>Paraneoptera</taxon>
        <taxon>Hemiptera</taxon>
        <taxon>Sternorrhyncha</taxon>
        <taxon>Aphidomorpha</taxon>
        <taxon>Aphidoidea</taxon>
        <taxon>Aphididae</taxon>
        <taxon>Sipha</taxon>
    </lineage>
</organism>
<evidence type="ECO:0000256" key="2">
    <source>
        <dbReference type="ARBA" id="ARBA00022618"/>
    </source>
</evidence>
<evidence type="ECO:0000256" key="1">
    <source>
        <dbReference type="ARBA" id="ARBA00004123"/>
    </source>
</evidence>
<reference evidence="10" key="1">
    <citation type="submission" date="2018-04" db="EMBL/GenBank/DDBJ databases">
        <title>Transcriptome assembly of Sipha flava.</title>
        <authorList>
            <person name="Scully E.D."/>
            <person name="Geib S.M."/>
            <person name="Palmer N.A."/>
            <person name="Koch K."/>
            <person name="Bradshaw J."/>
            <person name="Heng-Moss T."/>
            <person name="Sarath G."/>
        </authorList>
    </citation>
    <scope>NUCLEOTIDE SEQUENCE</scope>
</reference>
<gene>
    <name evidence="10" type="primary">Ncapd2</name>
    <name evidence="10" type="ORF">g.129095</name>
</gene>
<comment type="subcellular location">
    <subcellularLocation>
        <location evidence="1">Nucleus</location>
    </subcellularLocation>
</comment>
<dbReference type="Pfam" id="PF12717">
    <property type="entry name" value="Cnd1"/>
    <property type="match status" value="1"/>
</dbReference>
<keyword evidence="2" id="KW-0132">Cell division</keyword>
<dbReference type="GO" id="GO:0005634">
    <property type="term" value="C:nucleus"/>
    <property type="evidence" value="ECO:0007669"/>
    <property type="project" value="UniProtKB-SubCell"/>
</dbReference>
<dbReference type="Gene3D" id="1.25.10.10">
    <property type="entry name" value="Leucine-rich Repeat Variant"/>
    <property type="match status" value="1"/>
</dbReference>
<evidence type="ECO:0000259" key="9">
    <source>
        <dbReference type="Pfam" id="PF12717"/>
    </source>
</evidence>
<evidence type="ECO:0000256" key="7">
    <source>
        <dbReference type="SAM" id="Coils"/>
    </source>
</evidence>
<evidence type="ECO:0000256" key="3">
    <source>
        <dbReference type="ARBA" id="ARBA00022776"/>
    </source>
</evidence>
<feature type="coiled-coil region" evidence="7">
    <location>
        <begin position="111"/>
        <end position="138"/>
    </location>
</feature>
<dbReference type="GO" id="GO:0007076">
    <property type="term" value="P:mitotic chromosome condensation"/>
    <property type="evidence" value="ECO:0007669"/>
    <property type="project" value="InterPro"/>
</dbReference>
<dbReference type="SUPFAM" id="SSF48371">
    <property type="entry name" value="ARM repeat"/>
    <property type="match status" value="1"/>
</dbReference>
<dbReference type="EMBL" id="GGMS01010659">
    <property type="protein sequence ID" value="MBY79862.1"/>
    <property type="molecule type" value="Transcribed_RNA"/>
</dbReference>
<sequence length="983" mass="113828">MRICVLSVLKEIICHVLSNDEVDELEKKTRDKYLSILQDHLLDTNAFVRSKTLQLFIALINENCLPKYKFISILNCANEKLHDKSSYVTKSAVQLIKTLIKLNPYSCDFTENILQEKLEEEKLSLNNLKQALEEKLKDTLPDDEMWSLIEPPLKLFLAENIEDILNEPNIEEHVLKIVDLPEILNKIKRLITLHKFKLASKFLLHGRATFKDEPLFILQDKENLSEYFFILLKNIWWSEKLKIKNNPEIENLTAEELSHKIFSVESRITYLQECAEYSNTIKTTLITINQLMFGNTSSESLEAIDFFATAHLFGVPNTQFAIDSMLALMYSSDTNIKEAMMNTYKKIYLDVEENKDSSDIQAVMMKILNLVKSLNVNYINAFKILLDEWIKNKTLNDDCIMILWAWLTKIVNISQEDRIVVTFLLSLLASVKPCIAQSNLDSLIQYGLCDDYNIFINTCQILKQISDDDFIRLRENHEIVNQIFSVTLKCYKESDFQMFSQVASNAVIIIYKLTTKPDCTCMMLIEKCFKLTQINKNDSSIQEGKVMTLDINLFAKFIFIIGHIALEHHNYLENYVANELIRRVKAKYEAKKLKTQKNNDENVHDSEAIEIEAINDEIRNICDRHIVSGNGMLSKFSEHVLNSCKSNNLQLRASAIITLVKFLSVSTTFCQKNLPLFIHLIENSDDSETSIDLITGFGLLVFKHPNLLEPYTDKLFGRLNDKDNKVRYSALITIVDLLRQEIIKVRGQIAGIAKLLVDENDKIKYTARQLFEVFAEKGNTLYNVLSDIISILTNPEDMIKENDFQEIMKFLLPLVNKERQIESIIDKLCMRLKESNNDEQEYYISYCLLLFKYTDKSLTKLSDNLSYYSEKLRNPKVYNNFNILISTNSRLAKPTTKEILSELTDKIEKIVQYEDFTVPLSQKSPKKRTNTEKKRTVKSTVKKYTGDEIEPLQTATRVSSRSKVKRKLLNDNKVEENNDDCDN</sequence>